<dbReference type="SUPFAM" id="SSF57903">
    <property type="entry name" value="FYVE/PHD zinc finger"/>
    <property type="match status" value="1"/>
</dbReference>
<dbReference type="InterPro" id="IPR011011">
    <property type="entry name" value="Znf_FYVE_PHD"/>
</dbReference>
<reference evidence="1 2" key="1">
    <citation type="submission" date="2018-02" db="EMBL/GenBank/DDBJ databases">
        <title>The genomes of Aspergillus section Nigri reveals drivers in fungal speciation.</title>
        <authorList>
            <consortium name="DOE Joint Genome Institute"/>
            <person name="Vesth T.C."/>
            <person name="Nybo J."/>
            <person name="Theobald S."/>
            <person name="Brandl J."/>
            <person name="Frisvad J.C."/>
            <person name="Nielsen K.F."/>
            <person name="Lyhne E.K."/>
            <person name="Kogle M.E."/>
            <person name="Kuo A."/>
            <person name="Riley R."/>
            <person name="Clum A."/>
            <person name="Nolan M."/>
            <person name="Lipzen A."/>
            <person name="Salamov A."/>
            <person name="Henrissat B."/>
            <person name="Wiebenga A."/>
            <person name="De vries R.P."/>
            <person name="Grigoriev I.V."/>
            <person name="Mortensen U.H."/>
            <person name="Andersen M.R."/>
            <person name="Baker S.E."/>
        </authorList>
    </citation>
    <scope>NUCLEOTIDE SEQUENCE [LARGE SCALE GENOMIC DNA]</scope>
    <source>
        <strain evidence="1 2">CBS 114.80</strain>
    </source>
</reference>
<gene>
    <name evidence="1" type="ORF">BP00DRAFT_411094</name>
</gene>
<evidence type="ECO:0000313" key="1">
    <source>
        <dbReference type="EMBL" id="PYI36997.1"/>
    </source>
</evidence>
<sequence length="511" mass="56255">MGNRGLWNQQKDGKWYRFFDAPRAIISPESPATLRALQLWAADTFDLTPWELVPFPTPLHSDLDVVYTIDKDRGLVTVAQWESTDGVSSRLTRQVELANIYDPSFRTLDAVLADKGNAVEQLRIPRPRLPAIFPAMNWPIEPPTPLNELQFRCFVDFVRLWRFYLDDLAGWSDRSLLRTMAMGVLRIAAWDFEVRFGGDPEEGPGVFSSLPRWSAPANDIFWFHGFLVTLYNPFESLDQAVDNAQAYLENSQCSAPTVRVLLLSLSHVTLVEVSGPIVKCSPTLPLITNSSALHPSPGFRALASLLTSQTWKTPRCEREEWAVNVPTEILETIVQALPSRDLVSFAQASFRVEKSYYASSSLPQLGGLCVQSFEFSRPCCGEGYQPTGGSVACAACYTWSHTHCLGLGTLPPSEVLKCASCQQDATCSELDGGIHRTYHTGRSTTPAGCRVAVDGATRLLTLRTSEPAARRPELRGSTSGVTISPGETNYAICFNGVFSGLAYGLDGSDEG</sequence>
<organism evidence="1 2">
    <name type="scientific">Aspergillus indologenus CBS 114.80</name>
    <dbReference type="NCBI Taxonomy" id="1450541"/>
    <lineage>
        <taxon>Eukaryota</taxon>
        <taxon>Fungi</taxon>
        <taxon>Dikarya</taxon>
        <taxon>Ascomycota</taxon>
        <taxon>Pezizomycotina</taxon>
        <taxon>Eurotiomycetes</taxon>
        <taxon>Eurotiomycetidae</taxon>
        <taxon>Eurotiales</taxon>
        <taxon>Aspergillaceae</taxon>
        <taxon>Aspergillus</taxon>
        <taxon>Aspergillus subgen. Circumdati</taxon>
    </lineage>
</organism>
<dbReference type="Proteomes" id="UP000248817">
    <property type="component" value="Unassembled WGS sequence"/>
</dbReference>
<evidence type="ECO:0000313" key="2">
    <source>
        <dbReference type="Proteomes" id="UP000248817"/>
    </source>
</evidence>
<accession>A0A2V5JD22</accession>
<name>A0A2V5JD22_9EURO</name>
<proteinExistence type="predicted"/>
<protein>
    <submittedName>
        <fullName evidence="1">Uncharacterized protein</fullName>
    </submittedName>
</protein>
<dbReference type="AlphaFoldDB" id="A0A2V5JD22"/>
<keyword evidence="2" id="KW-1185">Reference proteome</keyword>
<dbReference type="EMBL" id="KZ825463">
    <property type="protein sequence ID" value="PYI36997.1"/>
    <property type="molecule type" value="Genomic_DNA"/>
</dbReference>